<protein>
    <submittedName>
        <fullName evidence="2">Uncharacterized protein</fullName>
    </submittedName>
</protein>
<accession>A0A9D1L5X4</accession>
<dbReference type="AlphaFoldDB" id="A0A9D1L5X4"/>
<dbReference type="EMBL" id="DVMP01000032">
    <property type="protein sequence ID" value="HIU25146.1"/>
    <property type="molecule type" value="Genomic_DNA"/>
</dbReference>
<name>A0A9D1L5X4_9FIRM</name>
<dbReference type="Proteomes" id="UP000824090">
    <property type="component" value="Unassembled WGS sequence"/>
</dbReference>
<keyword evidence="1" id="KW-1133">Transmembrane helix</keyword>
<gene>
    <name evidence="2" type="ORF">IAC50_01440</name>
</gene>
<evidence type="ECO:0000313" key="3">
    <source>
        <dbReference type="Proteomes" id="UP000824090"/>
    </source>
</evidence>
<comment type="caution">
    <text evidence="2">The sequence shown here is derived from an EMBL/GenBank/DDBJ whole genome shotgun (WGS) entry which is preliminary data.</text>
</comment>
<evidence type="ECO:0000313" key="2">
    <source>
        <dbReference type="EMBL" id="HIU25146.1"/>
    </source>
</evidence>
<evidence type="ECO:0000256" key="1">
    <source>
        <dbReference type="SAM" id="Phobius"/>
    </source>
</evidence>
<feature type="transmembrane region" description="Helical" evidence="1">
    <location>
        <begin position="17"/>
        <end position="38"/>
    </location>
</feature>
<feature type="transmembrane region" description="Helical" evidence="1">
    <location>
        <begin position="50"/>
        <end position="73"/>
    </location>
</feature>
<reference evidence="2" key="1">
    <citation type="submission" date="2020-10" db="EMBL/GenBank/DDBJ databases">
        <authorList>
            <person name="Gilroy R."/>
        </authorList>
    </citation>
    <scope>NUCLEOTIDE SEQUENCE</scope>
    <source>
        <strain evidence="2">ChiHcec3-6078</strain>
    </source>
</reference>
<sequence length="111" mass="12631">MLFIDGSSDMAEDVLDIAYRYLFTMSLALIALYIINTYRYIIMALNKMTVVIISSGLEFAGRVFMTVFTLTVLGVSGVYFIEITAWIGSGVVLFIAYYAIMRKLQINEERR</sequence>
<keyword evidence="1" id="KW-0472">Membrane</keyword>
<reference evidence="2" key="2">
    <citation type="journal article" date="2021" name="PeerJ">
        <title>Extensive microbial diversity within the chicken gut microbiome revealed by metagenomics and culture.</title>
        <authorList>
            <person name="Gilroy R."/>
            <person name="Ravi A."/>
            <person name="Getino M."/>
            <person name="Pursley I."/>
            <person name="Horton D.L."/>
            <person name="Alikhan N.F."/>
            <person name="Baker D."/>
            <person name="Gharbi K."/>
            <person name="Hall N."/>
            <person name="Watson M."/>
            <person name="Adriaenssens E.M."/>
            <person name="Foster-Nyarko E."/>
            <person name="Jarju S."/>
            <person name="Secka A."/>
            <person name="Antonio M."/>
            <person name="Oren A."/>
            <person name="Chaudhuri R.R."/>
            <person name="La Ragione R."/>
            <person name="Hildebrand F."/>
            <person name="Pallen M.J."/>
        </authorList>
    </citation>
    <scope>NUCLEOTIDE SEQUENCE</scope>
    <source>
        <strain evidence="2">ChiHcec3-6078</strain>
    </source>
</reference>
<keyword evidence="1" id="KW-0812">Transmembrane</keyword>
<proteinExistence type="predicted"/>
<feature type="transmembrane region" description="Helical" evidence="1">
    <location>
        <begin position="79"/>
        <end position="101"/>
    </location>
</feature>
<organism evidence="2 3">
    <name type="scientific">Candidatus Allocopromorpha excrementigallinarum</name>
    <dbReference type="NCBI Taxonomy" id="2840742"/>
    <lineage>
        <taxon>Bacteria</taxon>
        <taxon>Bacillati</taxon>
        <taxon>Bacillota</taxon>
        <taxon>Clostridia</taxon>
        <taxon>Eubacteriales</taxon>
        <taxon>Eubacteriaceae</taxon>
        <taxon>Eubacteriaceae incertae sedis</taxon>
        <taxon>Candidatus Allocopromorpha</taxon>
    </lineage>
</organism>